<dbReference type="Proteomes" id="UP000504603">
    <property type="component" value="Unplaced"/>
</dbReference>
<keyword evidence="5 8" id="KW-0645">Protease</keyword>
<dbReference type="FunFam" id="3.40.50.11320:FF:000004">
    <property type="entry name" value="Carboxypeptidase"/>
    <property type="match status" value="1"/>
</dbReference>
<dbReference type="Gene3D" id="3.40.50.11320">
    <property type="match status" value="1"/>
</dbReference>
<evidence type="ECO:0000256" key="2">
    <source>
        <dbReference type="ARBA" id="ARBA00009431"/>
    </source>
</evidence>
<dbReference type="PROSITE" id="PS00131">
    <property type="entry name" value="CARBOXYPEPT_SER_SER"/>
    <property type="match status" value="1"/>
</dbReference>
<dbReference type="PANTHER" id="PTHR11802:SF399">
    <property type="entry name" value="CARBOXYPEPTIDASE"/>
    <property type="match status" value="1"/>
</dbReference>
<proteinExistence type="inferred from homology"/>
<organism evidence="9 10">
    <name type="scientific">Momordica charantia</name>
    <name type="common">Bitter gourd</name>
    <name type="synonym">Balsam pear</name>
    <dbReference type="NCBI Taxonomy" id="3673"/>
    <lineage>
        <taxon>Eukaryota</taxon>
        <taxon>Viridiplantae</taxon>
        <taxon>Streptophyta</taxon>
        <taxon>Embryophyta</taxon>
        <taxon>Tracheophyta</taxon>
        <taxon>Spermatophyta</taxon>
        <taxon>Magnoliopsida</taxon>
        <taxon>eudicotyledons</taxon>
        <taxon>Gunneridae</taxon>
        <taxon>Pentapetalae</taxon>
        <taxon>rosids</taxon>
        <taxon>fabids</taxon>
        <taxon>Cucurbitales</taxon>
        <taxon>Cucurbitaceae</taxon>
        <taxon>Momordiceae</taxon>
        <taxon>Momordica</taxon>
    </lineage>
</organism>
<comment type="similarity">
    <text evidence="2 8">Belongs to the peptidase S10 family.</text>
</comment>
<dbReference type="AlphaFoldDB" id="A0A6J1DZQ6"/>
<evidence type="ECO:0000256" key="1">
    <source>
        <dbReference type="ARBA" id="ARBA00004613"/>
    </source>
</evidence>
<keyword evidence="3" id="KW-0964">Secreted</keyword>
<dbReference type="SUPFAM" id="SSF53474">
    <property type="entry name" value="alpha/beta-Hydrolases"/>
    <property type="match status" value="1"/>
</dbReference>
<comment type="subcellular location">
    <subcellularLocation>
        <location evidence="1">Secreted</location>
    </subcellularLocation>
</comment>
<dbReference type="RefSeq" id="XP_022157991.1">
    <property type="nucleotide sequence ID" value="XM_022302299.1"/>
</dbReference>
<dbReference type="InterPro" id="IPR033124">
    <property type="entry name" value="Ser_caboxypep_his_AS"/>
</dbReference>
<evidence type="ECO:0000256" key="3">
    <source>
        <dbReference type="ARBA" id="ARBA00022525"/>
    </source>
</evidence>
<evidence type="ECO:0000256" key="8">
    <source>
        <dbReference type="RuleBase" id="RU361156"/>
    </source>
</evidence>
<keyword evidence="4 8" id="KW-0121">Carboxypeptidase</keyword>
<dbReference type="InterPro" id="IPR018202">
    <property type="entry name" value="Ser_caboxypep_ser_AS"/>
</dbReference>
<keyword evidence="9" id="KW-1185">Reference proteome</keyword>
<dbReference type="KEGG" id="mcha:111024586"/>
<dbReference type="PANTHER" id="PTHR11802">
    <property type="entry name" value="SERINE PROTEASE FAMILY S10 SERINE CARBOXYPEPTIDASE"/>
    <property type="match status" value="1"/>
</dbReference>
<dbReference type="Gene3D" id="6.10.250.940">
    <property type="match status" value="1"/>
</dbReference>
<reference evidence="10" key="1">
    <citation type="submission" date="2025-08" db="UniProtKB">
        <authorList>
            <consortium name="RefSeq"/>
        </authorList>
    </citation>
    <scope>IDENTIFICATION</scope>
    <source>
        <strain evidence="10">OHB3-1</strain>
    </source>
</reference>
<evidence type="ECO:0000256" key="6">
    <source>
        <dbReference type="ARBA" id="ARBA00022801"/>
    </source>
</evidence>
<dbReference type="GeneID" id="111024586"/>
<evidence type="ECO:0000256" key="5">
    <source>
        <dbReference type="ARBA" id="ARBA00022670"/>
    </source>
</evidence>
<keyword evidence="7" id="KW-0325">Glycoprotein</keyword>
<protein>
    <recommendedName>
        <fullName evidence="8">Carboxypeptidase</fullName>
        <ecNumber evidence="8">3.4.16.-</ecNumber>
    </recommendedName>
</protein>
<evidence type="ECO:0000256" key="4">
    <source>
        <dbReference type="ARBA" id="ARBA00022645"/>
    </source>
</evidence>
<sequence length="498" mass="55156">MQPYSESWFAMAMPVTITITITLLATLFLSVSVSVSVSVPLNDKIEKLPDQPAEADFQQFGGYITIDEKQGRALFYYFVEARAPAASSKPLVLWLNGGPGCSSLGAGAFVEHGPFKVNGQTLVNNHYSWNTEANILYLESPAGVGFSYSANTSFYSKIDDAITARDNLLFLQNWFEKFPEYRNKDFYVTGESYGGHYVPQLAQLIIKSKVNIKLKGIAIGNPLLDLGKDFNARDEYLWSHGVVSDSAYKLLTSVCNSSRLVVEAIQGTLSSDCQFVVSKVSKELSNFIDYYNVIGDVCPFTDKSQATILIHPLTSLFYTSSSTRHQTTAQSHLQETNGGNSRDACSQENTAKYLNRKDVQHALHAQLIGITEWSLCNNNLDWYYDQKNKFIPMLDVVGSLVKSQIRVLVYSGDQDSVIPFMGTRTLVSSLAKALGLDTTVSYRAWLVDNQVGGWTQVYGNFLSFATIRGASHLAPETQPKRSLVLFKAFLEGKPLQGV</sequence>
<dbReference type="PRINTS" id="PR00724">
    <property type="entry name" value="CRBOXYPTASEC"/>
</dbReference>
<name>A0A6J1DZQ6_MOMCH</name>
<evidence type="ECO:0000313" key="10">
    <source>
        <dbReference type="RefSeq" id="XP_022157991.1"/>
    </source>
</evidence>
<dbReference type="GO" id="GO:0006508">
    <property type="term" value="P:proteolysis"/>
    <property type="evidence" value="ECO:0007669"/>
    <property type="project" value="UniProtKB-KW"/>
</dbReference>
<dbReference type="Pfam" id="PF00450">
    <property type="entry name" value="Peptidase_S10"/>
    <property type="match status" value="1"/>
</dbReference>
<keyword evidence="6 8" id="KW-0378">Hydrolase</keyword>
<dbReference type="InterPro" id="IPR001563">
    <property type="entry name" value="Peptidase_S10"/>
</dbReference>
<dbReference type="Gene3D" id="3.40.50.1820">
    <property type="entry name" value="alpha/beta hydrolase"/>
    <property type="match status" value="1"/>
</dbReference>
<dbReference type="GO" id="GO:0005773">
    <property type="term" value="C:vacuole"/>
    <property type="evidence" value="ECO:0007669"/>
    <property type="project" value="TreeGrafter"/>
</dbReference>
<dbReference type="OrthoDB" id="443318at2759"/>
<evidence type="ECO:0000313" key="9">
    <source>
        <dbReference type="Proteomes" id="UP000504603"/>
    </source>
</evidence>
<dbReference type="PROSITE" id="PS00560">
    <property type="entry name" value="CARBOXYPEPT_SER_HIS"/>
    <property type="match status" value="1"/>
</dbReference>
<evidence type="ECO:0000256" key="7">
    <source>
        <dbReference type="ARBA" id="ARBA00023180"/>
    </source>
</evidence>
<dbReference type="EC" id="3.4.16.-" evidence="8"/>
<gene>
    <name evidence="10" type="primary">LOC111024586</name>
</gene>
<dbReference type="GO" id="GO:0005576">
    <property type="term" value="C:extracellular region"/>
    <property type="evidence" value="ECO:0007669"/>
    <property type="project" value="UniProtKB-SubCell"/>
</dbReference>
<dbReference type="GO" id="GO:0004185">
    <property type="term" value="F:serine-type carboxypeptidase activity"/>
    <property type="evidence" value="ECO:0007669"/>
    <property type="project" value="UniProtKB-UniRule"/>
</dbReference>
<dbReference type="InterPro" id="IPR029058">
    <property type="entry name" value="AB_hydrolase_fold"/>
</dbReference>
<accession>A0A6J1DZQ6</accession>